<protein>
    <recommendedName>
        <fullName evidence="3">Zn(2)-C6 fungal-type domain-containing protein</fullName>
    </recommendedName>
</protein>
<dbReference type="SUPFAM" id="SSF57701">
    <property type="entry name" value="Zn2/Cys6 DNA-binding domain"/>
    <property type="match status" value="1"/>
</dbReference>
<evidence type="ECO:0000256" key="1">
    <source>
        <dbReference type="ARBA" id="ARBA00023242"/>
    </source>
</evidence>
<gene>
    <name evidence="4" type="ORF">M408DRAFT_21352</name>
</gene>
<sequence>MSGPTTRSNRPRVAAAEGPLRGRSKQGCWTCRFRRKKCDEQQAGTGLCGNCSRLRIDCLGWGERRPEWSKDPAQLKAFKDAMKAKIHHHMRSSSDPLLSIAEPSQPATIEAPSSAYPSSSANLSQETITAPFPSLALSSSLVRQLSSNSVDPYNYRAFVEHVRILVAGANLPRSCGVAFEEIARLGEWKHAELDQGRLSYRELAKRALRIEETLQAGLEQHTIPPVSAGIVPFIQDDKEDMLRFINFSEDDESRTSMFSQFEVELLLRV</sequence>
<dbReference type="OrthoDB" id="5419315at2759"/>
<keyword evidence="1" id="KW-0539">Nucleus</keyword>
<reference evidence="4 5" key="1">
    <citation type="submission" date="2014-04" db="EMBL/GenBank/DDBJ databases">
        <authorList>
            <consortium name="DOE Joint Genome Institute"/>
            <person name="Kuo A."/>
            <person name="Zuccaro A."/>
            <person name="Kohler A."/>
            <person name="Nagy L.G."/>
            <person name="Floudas D."/>
            <person name="Copeland A."/>
            <person name="Barry K.W."/>
            <person name="Cichocki N."/>
            <person name="Veneault-Fourrey C."/>
            <person name="LaButti K."/>
            <person name="Lindquist E.A."/>
            <person name="Lipzen A."/>
            <person name="Lundell T."/>
            <person name="Morin E."/>
            <person name="Murat C."/>
            <person name="Sun H."/>
            <person name="Tunlid A."/>
            <person name="Henrissat B."/>
            <person name="Grigoriev I.V."/>
            <person name="Hibbett D.S."/>
            <person name="Martin F."/>
            <person name="Nordberg H.P."/>
            <person name="Cantor M.N."/>
            <person name="Hua S.X."/>
        </authorList>
    </citation>
    <scope>NUCLEOTIDE SEQUENCE [LARGE SCALE GENOMIC DNA]</scope>
    <source>
        <strain evidence="4 5">MAFF 305830</strain>
    </source>
</reference>
<reference evidence="5" key="2">
    <citation type="submission" date="2015-01" db="EMBL/GenBank/DDBJ databases">
        <title>Evolutionary Origins and Diversification of the Mycorrhizal Mutualists.</title>
        <authorList>
            <consortium name="DOE Joint Genome Institute"/>
            <consortium name="Mycorrhizal Genomics Consortium"/>
            <person name="Kohler A."/>
            <person name="Kuo A."/>
            <person name="Nagy L.G."/>
            <person name="Floudas D."/>
            <person name="Copeland A."/>
            <person name="Barry K.W."/>
            <person name="Cichocki N."/>
            <person name="Veneault-Fourrey C."/>
            <person name="LaButti K."/>
            <person name="Lindquist E.A."/>
            <person name="Lipzen A."/>
            <person name="Lundell T."/>
            <person name="Morin E."/>
            <person name="Murat C."/>
            <person name="Riley R."/>
            <person name="Ohm R."/>
            <person name="Sun H."/>
            <person name="Tunlid A."/>
            <person name="Henrissat B."/>
            <person name="Grigoriev I.V."/>
            <person name="Hibbett D.S."/>
            <person name="Martin F."/>
        </authorList>
    </citation>
    <scope>NUCLEOTIDE SEQUENCE [LARGE SCALE GENOMIC DNA]</scope>
    <source>
        <strain evidence="5">MAFF 305830</strain>
    </source>
</reference>
<accession>A0A0C2XQQ7</accession>
<feature type="region of interest" description="Disordered" evidence="2">
    <location>
        <begin position="1"/>
        <end position="23"/>
    </location>
</feature>
<dbReference type="PROSITE" id="PS00463">
    <property type="entry name" value="ZN2_CY6_FUNGAL_1"/>
    <property type="match status" value="1"/>
</dbReference>
<dbReference type="InterPro" id="IPR036864">
    <property type="entry name" value="Zn2-C6_fun-type_DNA-bd_sf"/>
</dbReference>
<dbReference type="GO" id="GO:0000981">
    <property type="term" value="F:DNA-binding transcription factor activity, RNA polymerase II-specific"/>
    <property type="evidence" value="ECO:0007669"/>
    <property type="project" value="InterPro"/>
</dbReference>
<dbReference type="STRING" id="933852.A0A0C2XQQ7"/>
<dbReference type="Gene3D" id="4.10.240.10">
    <property type="entry name" value="Zn(2)-C6 fungal-type DNA-binding domain"/>
    <property type="match status" value="1"/>
</dbReference>
<dbReference type="Proteomes" id="UP000054097">
    <property type="component" value="Unassembled WGS sequence"/>
</dbReference>
<dbReference type="Pfam" id="PF00172">
    <property type="entry name" value="Zn_clus"/>
    <property type="match status" value="1"/>
</dbReference>
<dbReference type="PROSITE" id="PS50048">
    <property type="entry name" value="ZN2_CY6_FUNGAL_2"/>
    <property type="match status" value="1"/>
</dbReference>
<organism evidence="4 5">
    <name type="scientific">Serendipita vermifera MAFF 305830</name>
    <dbReference type="NCBI Taxonomy" id="933852"/>
    <lineage>
        <taxon>Eukaryota</taxon>
        <taxon>Fungi</taxon>
        <taxon>Dikarya</taxon>
        <taxon>Basidiomycota</taxon>
        <taxon>Agaricomycotina</taxon>
        <taxon>Agaricomycetes</taxon>
        <taxon>Sebacinales</taxon>
        <taxon>Serendipitaceae</taxon>
        <taxon>Serendipita</taxon>
    </lineage>
</organism>
<proteinExistence type="predicted"/>
<dbReference type="PANTHER" id="PTHR37534:SF46">
    <property type="entry name" value="ZN(II)2CYS6 TRANSCRIPTION FACTOR (EUROFUNG)"/>
    <property type="match status" value="1"/>
</dbReference>
<dbReference type="EMBL" id="KN824282">
    <property type="protein sequence ID" value="KIM31292.1"/>
    <property type="molecule type" value="Genomic_DNA"/>
</dbReference>
<name>A0A0C2XQQ7_SERVB</name>
<dbReference type="CDD" id="cd00067">
    <property type="entry name" value="GAL4"/>
    <property type="match status" value="1"/>
</dbReference>
<evidence type="ECO:0000256" key="2">
    <source>
        <dbReference type="SAM" id="MobiDB-lite"/>
    </source>
</evidence>
<dbReference type="AlphaFoldDB" id="A0A0C2XQQ7"/>
<evidence type="ECO:0000259" key="3">
    <source>
        <dbReference type="PROSITE" id="PS50048"/>
    </source>
</evidence>
<dbReference type="PANTHER" id="PTHR37534">
    <property type="entry name" value="TRANSCRIPTIONAL ACTIVATOR PROTEIN UGA3"/>
    <property type="match status" value="1"/>
</dbReference>
<dbReference type="HOGENOM" id="CLU_1035005_0_0_1"/>
<evidence type="ECO:0000313" key="5">
    <source>
        <dbReference type="Proteomes" id="UP000054097"/>
    </source>
</evidence>
<feature type="domain" description="Zn(2)-C6 fungal-type" evidence="3">
    <location>
        <begin position="27"/>
        <end position="58"/>
    </location>
</feature>
<dbReference type="GO" id="GO:0008270">
    <property type="term" value="F:zinc ion binding"/>
    <property type="evidence" value="ECO:0007669"/>
    <property type="project" value="InterPro"/>
</dbReference>
<dbReference type="InterPro" id="IPR001138">
    <property type="entry name" value="Zn2Cys6_DnaBD"/>
</dbReference>
<keyword evidence="5" id="KW-1185">Reference proteome</keyword>
<dbReference type="SMART" id="SM00066">
    <property type="entry name" value="GAL4"/>
    <property type="match status" value="1"/>
</dbReference>
<evidence type="ECO:0000313" key="4">
    <source>
        <dbReference type="EMBL" id="KIM31292.1"/>
    </source>
</evidence>